<keyword evidence="2" id="KW-1185">Reference proteome</keyword>
<dbReference type="InterPro" id="IPR029033">
    <property type="entry name" value="His_PPase_superfam"/>
</dbReference>
<dbReference type="Pfam" id="PF00300">
    <property type="entry name" value="His_Phos_1"/>
    <property type="match status" value="1"/>
</dbReference>
<dbReference type="CDD" id="cd07067">
    <property type="entry name" value="HP_PGM_like"/>
    <property type="match status" value="1"/>
</dbReference>
<dbReference type="EMBL" id="JAAXOP010000027">
    <property type="protein sequence ID" value="NKY54292.1"/>
    <property type="molecule type" value="Genomic_DNA"/>
</dbReference>
<proteinExistence type="predicted"/>
<dbReference type="Proteomes" id="UP000565711">
    <property type="component" value="Unassembled WGS sequence"/>
</dbReference>
<evidence type="ECO:0000313" key="1">
    <source>
        <dbReference type="EMBL" id="NKY54292.1"/>
    </source>
</evidence>
<gene>
    <name evidence="1" type="ORF">HGA08_29320</name>
</gene>
<dbReference type="InterPro" id="IPR050275">
    <property type="entry name" value="PGM_Phosphatase"/>
</dbReference>
<protein>
    <submittedName>
        <fullName evidence="1">Histidine phosphatase family protein</fullName>
    </submittedName>
</protein>
<dbReference type="SMART" id="SM00855">
    <property type="entry name" value="PGAM"/>
    <property type="match status" value="1"/>
</dbReference>
<dbReference type="GO" id="GO:0005737">
    <property type="term" value="C:cytoplasm"/>
    <property type="evidence" value="ECO:0007669"/>
    <property type="project" value="TreeGrafter"/>
</dbReference>
<dbReference type="InterPro" id="IPR013078">
    <property type="entry name" value="His_Pase_superF_clade-1"/>
</dbReference>
<dbReference type="AlphaFoldDB" id="A0A846Y8X0"/>
<dbReference type="PANTHER" id="PTHR48100">
    <property type="entry name" value="BROAD-SPECIFICITY PHOSPHATASE YOR283W-RELATED"/>
    <property type="match status" value="1"/>
</dbReference>
<sequence>MPPIASRLSAMIVSVVAAVAIITAGGGSAAAAPQTGEMTLTFVRHGESAGNASGLIDTSIPGPALTEQGWKQAGAVAVRLRDCRFDGVYASRMIRTEMTAKPTSELCHQQTIVEDGFHEIEAGDYEGRPESEANAGYFQAPTQWIQGNLDARIPGSINGHEFKKRMDDSIQDIQDRGDKRAVVFSHGGAIMVWTLMSVSNPDPSKLQTDPLRNTGQVVVKGSPAKGWKLVSWDGSPAGT</sequence>
<comment type="caution">
    <text evidence="1">The sequence shown here is derived from an EMBL/GenBank/DDBJ whole genome shotgun (WGS) entry which is preliminary data.</text>
</comment>
<dbReference type="SUPFAM" id="SSF53254">
    <property type="entry name" value="Phosphoglycerate mutase-like"/>
    <property type="match status" value="1"/>
</dbReference>
<reference evidence="1 2" key="1">
    <citation type="submission" date="2020-04" db="EMBL/GenBank/DDBJ databases">
        <title>MicrobeNet Type strains.</title>
        <authorList>
            <person name="Nicholson A.C."/>
        </authorList>
    </citation>
    <scope>NUCLEOTIDE SEQUENCE [LARGE SCALE GENOMIC DNA]</scope>
    <source>
        <strain evidence="1 2">JCM 12354</strain>
    </source>
</reference>
<dbReference type="RefSeq" id="WP_067879957.1">
    <property type="nucleotide sequence ID" value="NZ_JAAXOP010000027.1"/>
</dbReference>
<organism evidence="1 2">
    <name type="scientific">Nocardia vermiculata</name>
    <dbReference type="NCBI Taxonomy" id="257274"/>
    <lineage>
        <taxon>Bacteria</taxon>
        <taxon>Bacillati</taxon>
        <taxon>Actinomycetota</taxon>
        <taxon>Actinomycetes</taxon>
        <taxon>Mycobacteriales</taxon>
        <taxon>Nocardiaceae</taxon>
        <taxon>Nocardia</taxon>
    </lineage>
</organism>
<evidence type="ECO:0000313" key="2">
    <source>
        <dbReference type="Proteomes" id="UP000565711"/>
    </source>
</evidence>
<dbReference type="GO" id="GO:0016791">
    <property type="term" value="F:phosphatase activity"/>
    <property type="evidence" value="ECO:0007669"/>
    <property type="project" value="TreeGrafter"/>
</dbReference>
<dbReference type="PANTHER" id="PTHR48100:SF58">
    <property type="entry name" value="PE-PGRS FAMILY PROTEIN PE_PGRS11"/>
    <property type="match status" value="1"/>
</dbReference>
<dbReference type="Gene3D" id="3.40.50.1240">
    <property type="entry name" value="Phosphoglycerate mutase-like"/>
    <property type="match status" value="1"/>
</dbReference>
<name>A0A846Y8X0_9NOCA</name>
<accession>A0A846Y8X0</accession>